<comment type="caution">
    <text evidence="3">The sequence shown here is derived from an EMBL/GenBank/DDBJ whole genome shotgun (WGS) entry which is preliminary data.</text>
</comment>
<evidence type="ECO:0000313" key="4">
    <source>
        <dbReference type="Proteomes" id="UP001165063"/>
    </source>
</evidence>
<sequence>MHVLTPESLSEDCKEAKLENGFYLDCHDTAKTSYQLCSKNNQVCKCYYVGAVATKCLKFCEFYHGPTLQMLNSLCGGMNLFQMSLDPKYLSSIGDESEAMDKDDIRKDHERSMNQEDQTNLLGGKFKSINHGDPLEQVNDNDETGPGEYTKESHLFGKPWPYEIEWERDSLVLELGYNEDDEYVFTAASVPTNSRILAKGTSTLTPKHATSHSDRTSESSLSSVGTILGNGGGNLFPFGQPSPPPPLLLPPHLQENQVKLPVSFPRLTTVTNAQTTKSIGGKKTISTKKNFRESTSTTTVSTKTLSTKSVFRKSPSTKTTSKSKVLKPISAKSISTVYTSVQSTLTKSVLKKLTSSSKYILTKTITEVVKTNSNTVSGGDYNSSNLADFTNFDNKHSKQWESTDKQTNMSLSSLVSSFTSHLVSLSSSSSRSIPTSPLTATSTLTSALKNHRDDKPKNQDQKTMPSLEEIIRQKENGKELIETGTERERLIMPPIPHLEKASLQEKQLLHDFKTDEHVVNDDHGNEHGHLGAEANDALGDHIMSRNSILFMFEMLIIMRIVHWIISYMWCSKISRFYISTQQIATGDEYFGGRIISDEYFGGRIISDEYFGGRIISDEYFGGRIISNEYFGGRIIFG</sequence>
<dbReference type="Proteomes" id="UP001165063">
    <property type="component" value="Unassembled WGS sequence"/>
</dbReference>
<evidence type="ECO:0000256" key="1">
    <source>
        <dbReference type="SAM" id="MobiDB-lite"/>
    </source>
</evidence>
<feature type="transmembrane region" description="Helical" evidence="2">
    <location>
        <begin position="548"/>
        <end position="570"/>
    </location>
</feature>
<evidence type="ECO:0000313" key="3">
    <source>
        <dbReference type="EMBL" id="GMG20055.1"/>
    </source>
</evidence>
<organism evidence="3 4">
    <name type="scientific">Ambrosiozyma monospora</name>
    <name type="common">Yeast</name>
    <name type="synonym">Endomycopsis monosporus</name>
    <dbReference type="NCBI Taxonomy" id="43982"/>
    <lineage>
        <taxon>Eukaryota</taxon>
        <taxon>Fungi</taxon>
        <taxon>Dikarya</taxon>
        <taxon>Ascomycota</taxon>
        <taxon>Saccharomycotina</taxon>
        <taxon>Pichiomycetes</taxon>
        <taxon>Pichiales</taxon>
        <taxon>Pichiaceae</taxon>
        <taxon>Ambrosiozyma</taxon>
    </lineage>
</organism>
<accession>A0A9W6YRM3</accession>
<dbReference type="EMBL" id="BSXU01000273">
    <property type="protein sequence ID" value="GMG20055.1"/>
    <property type="molecule type" value="Genomic_DNA"/>
</dbReference>
<reference evidence="3" key="1">
    <citation type="submission" date="2023-04" db="EMBL/GenBank/DDBJ databases">
        <title>Ambrosiozyma monospora NBRC 1965.</title>
        <authorList>
            <person name="Ichikawa N."/>
            <person name="Sato H."/>
            <person name="Tonouchi N."/>
        </authorList>
    </citation>
    <scope>NUCLEOTIDE SEQUENCE</scope>
    <source>
        <strain evidence="3">NBRC 1965</strain>
    </source>
</reference>
<dbReference type="AlphaFoldDB" id="A0A9W6YRM3"/>
<feature type="region of interest" description="Disordered" evidence="1">
    <location>
        <begin position="131"/>
        <end position="152"/>
    </location>
</feature>
<gene>
    <name evidence="3" type="ORF">Amon01_000093900</name>
</gene>
<proteinExistence type="predicted"/>
<keyword evidence="2" id="KW-1133">Transmembrane helix</keyword>
<dbReference type="OrthoDB" id="10667938at2759"/>
<protein>
    <submittedName>
        <fullName evidence="3">Unnamed protein product</fullName>
    </submittedName>
</protein>
<keyword evidence="2" id="KW-0472">Membrane</keyword>
<evidence type="ECO:0000256" key="2">
    <source>
        <dbReference type="SAM" id="Phobius"/>
    </source>
</evidence>
<feature type="region of interest" description="Disordered" evidence="1">
    <location>
        <begin position="201"/>
        <end position="226"/>
    </location>
</feature>
<name>A0A9W6YRM3_AMBMO</name>
<keyword evidence="2" id="KW-0812">Transmembrane</keyword>
<keyword evidence="4" id="KW-1185">Reference proteome</keyword>